<dbReference type="SUPFAM" id="SSF56024">
    <property type="entry name" value="Phospholipase D/nuclease"/>
    <property type="match status" value="2"/>
</dbReference>
<dbReference type="RefSeq" id="WP_147713726.1">
    <property type="nucleotide sequence ID" value="NZ_VKAD01000001.1"/>
</dbReference>
<keyword evidence="4" id="KW-1185">Reference proteome</keyword>
<proteinExistence type="predicted"/>
<accession>A0A5C8ZAW1</accession>
<dbReference type="EMBL" id="VKAD01000001">
    <property type="protein sequence ID" value="TXR54328.1"/>
    <property type="molecule type" value="Genomic_DNA"/>
</dbReference>
<reference evidence="3 4" key="1">
    <citation type="submission" date="2019-07" db="EMBL/GenBank/DDBJ databases">
        <title>Reinekea sp. strain SSH23 genome sequencing and assembly.</title>
        <authorList>
            <person name="Kim I."/>
        </authorList>
    </citation>
    <scope>NUCLEOTIDE SEQUENCE [LARGE SCALE GENOMIC DNA]</scope>
    <source>
        <strain evidence="3 4">SSH23</strain>
    </source>
</reference>
<evidence type="ECO:0000313" key="3">
    <source>
        <dbReference type="EMBL" id="TXR54328.1"/>
    </source>
</evidence>
<feature type="domain" description="Phospholipase D-like" evidence="2">
    <location>
        <begin position="303"/>
        <end position="442"/>
    </location>
</feature>
<dbReference type="Gene3D" id="3.30.870.10">
    <property type="entry name" value="Endonuclease Chain A"/>
    <property type="match status" value="2"/>
</dbReference>
<dbReference type="CDD" id="cd09130">
    <property type="entry name" value="PLDc_unchar2_2"/>
    <property type="match status" value="1"/>
</dbReference>
<dbReference type="Proteomes" id="UP000321764">
    <property type="component" value="Unassembled WGS sequence"/>
</dbReference>
<feature type="signal peptide" evidence="1">
    <location>
        <begin position="1"/>
        <end position="24"/>
    </location>
</feature>
<evidence type="ECO:0000259" key="2">
    <source>
        <dbReference type="Pfam" id="PF13091"/>
    </source>
</evidence>
<dbReference type="OrthoDB" id="92272at2"/>
<organism evidence="3 4">
    <name type="scientific">Reinekea thalattae</name>
    <dbReference type="NCBI Taxonomy" id="2593301"/>
    <lineage>
        <taxon>Bacteria</taxon>
        <taxon>Pseudomonadati</taxon>
        <taxon>Pseudomonadota</taxon>
        <taxon>Gammaproteobacteria</taxon>
        <taxon>Oceanospirillales</taxon>
        <taxon>Saccharospirillaceae</taxon>
        <taxon>Reinekea</taxon>
    </lineage>
</organism>
<protein>
    <recommendedName>
        <fullName evidence="2">Phospholipase D-like domain-containing protein</fullName>
    </recommendedName>
</protein>
<dbReference type="AlphaFoldDB" id="A0A5C8ZAW1"/>
<keyword evidence="1" id="KW-0732">Signal</keyword>
<sequence>MHFNFRSIALCISIALLLPSLSTAKLPDGVNIESESIFITDAQIDFLYDLTVNIEAPQTEEDEEPELKERLLHQEIFDNVYQVIDNAEQFLVLDMFLFMHDPKGNEELLPLAETLKNNLVAKRQAMPTLPIYFITDEFNTFYRSYNNPLLVELEQAGVEIIYTDMTETPYPNRTVSWVTNITVKPFGLPDYDGGWLPGPVSEEKVAMRSMIRLLDFKANHRKLIISEQEAMIMSANPHTASSLHSNVGIRVQSTELVQAMLQSEQAIAEFSDGQIPIEFTPTTSTGDIEIKYVTENQIEQSVLTTIEQAKKGDRIDIGMFYFSRRSIIKQLKKAAERGVIIELVLDANKDAFGREKSGIPNRQTAYELEKKGIAIHWYNTHGEQFHSKIFMYQSNHNSVVILGSGNYTKRNLGNYNLEANLYVDSPNTSQFTQEVAQYFNEIKLHSLPFEAYRSWSPIKRGIYRFQEWSGLSTF</sequence>
<evidence type="ECO:0000313" key="4">
    <source>
        <dbReference type="Proteomes" id="UP000321764"/>
    </source>
</evidence>
<dbReference type="PANTHER" id="PTHR21248">
    <property type="entry name" value="CARDIOLIPIN SYNTHASE"/>
    <property type="match status" value="1"/>
</dbReference>
<dbReference type="GO" id="GO:0006793">
    <property type="term" value="P:phosphorus metabolic process"/>
    <property type="evidence" value="ECO:0007669"/>
    <property type="project" value="UniProtKB-ARBA"/>
</dbReference>
<gene>
    <name evidence="3" type="ORF">FME95_07270</name>
</gene>
<feature type="chain" id="PRO_5022743928" description="Phospholipase D-like domain-containing protein" evidence="1">
    <location>
        <begin position="25"/>
        <end position="474"/>
    </location>
</feature>
<dbReference type="Pfam" id="PF13091">
    <property type="entry name" value="PLDc_2"/>
    <property type="match status" value="1"/>
</dbReference>
<evidence type="ECO:0000256" key="1">
    <source>
        <dbReference type="SAM" id="SignalP"/>
    </source>
</evidence>
<dbReference type="PANTHER" id="PTHR21248:SF22">
    <property type="entry name" value="PHOSPHOLIPASE D"/>
    <property type="match status" value="1"/>
</dbReference>
<comment type="caution">
    <text evidence="3">The sequence shown here is derived from an EMBL/GenBank/DDBJ whole genome shotgun (WGS) entry which is preliminary data.</text>
</comment>
<name>A0A5C8ZAW1_9GAMM</name>
<dbReference type="InterPro" id="IPR025202">
    <property type="entry name" value="PLD-like_dom"/>
</dbReference>